<dbReference type="Proteomes" id="UP000613266">
    <property type="component" value="Unassembled WGS sequence"/>
</dbReference>
<reference evidence="2" key="1">
    <citation type="submission" date="2020-12" db="EMBL/GenBank/DDBJ databases">
        <title>The genome sequence of Inhella sp. 1Y17.</title>
        <authorList>
            <person name="Liu Y."/>
        </authorList>
    </citation>
    <scope>NUCLEOTIDE SEQUENCE</scope>
    <source>
        <strain evidence="2">1Y17</strain>
    </source>
</reference>
<comment type="caution">
    <text evidence="2">The sequence shown here is derived from an EMBL/GenBank/DDBJ whole genome shotgun (WGS) entry which is preliminary data.</text>
</comment>
<name>A0A931NIH6_9BURK</name>
<feature type="region of interest" description="Disordered" evidence="1">
    <location>
        <begin position="1"/>
        <end position="41"/>
    </location>
</feature>
<sequence>MPQFTSPRPSTGTALRKPRNPWVAPSQMRKAGAHRAAHARQAARIELAQTLRELWSPPRHD</sequence>
<dbReference type="RefSeq" id="WP_198111827.1">
    <property type="nucleotide sequence ID" value="NZ_JAEDAK010000009.1"/>
</dbReference>
<proteinExistence type="predicted"/>
<accession>A0A931NIH6</accession>
<evidence type="ECO:0000313" key="2">
    <source>
        <dbReference type="EMBL" id="MBH9578059.1"/>
    </source>
</evidence>
<evidence type="ECO:0000313" key="3">
    <source>
        <dbReference type="Proteomes" id="UP000613266"/>
    </source>
</evidence>
<dbReference type="AlphaFoldDB" id="A0A931NIH6"/>
<keyword evidence="3" id="KW-1185">Reference proteome</keyword>
<organism evidence="2 3">
    <name type="scientific">Inhella proteolytica</name>
    <dbReference type="NCBI Taxonomy" id="2795029"/>
    <lineage>
        <taxon>Bacteria</taxon>
        <taxon>Pseudomonadati</taxon>
        <taxon>Pseudomonadota</taxon>
        <taxon>Betaproteobacteria</taxon>
        <taxon>Burkholderiales</taxon>
        <taxon>Sphaerotilaceae</taxon>
        <taxon>Inhella</taxon>
    </lineage>
</organism>
<feature type="compositionally biased region" description="Polar residues" evidence="1">
    <location>
        <begin position="1"/>
        <end position="13"/>
    </location>
</feature>
<dbReference type="EMBL" id="JAEDAK010000009">
    <property type="protein sequence ID" value="MBH9578059.1"/>
    <property type="molecule type" value="Genomic_DNA"/>
</dbReference>
<gene>
    <name evidence="2" type="ORF">I7X39_14225</name>
</gene>
<protein>
    <submittedName>
        <fullName evidence="2">Uncharacterized protein</fullName>
    </submittedName>
</protein>
<evidence type="ECO:0000256" key="1">
    <source>
        <dbReference type="SAM" id="MobiDB-lite"/>
    </source>
</evidence>